<dbReference type="EMBL" id="MKZO01000073">
    <property type="protein sequence ID" value="OLS59311.1"/>
    <property type="molecule type" value="Genomic_DNA"/>
</dbReference>
<evidence type="ECO:0000256" key="1">
    <source>
        <dbReference type="SAM" id="SignalP"/>
    </source>
</evidence>
<protein>
    <recommendedName>
        <fullName evidence="2">NodB homology domain-containing protein</fullName>
    </recommendedName>
</protein>
<reference evidence="3 4" key="1">
    <citation type="submission" date="2016-10" db="EMBL/GenBank/DDBJ databases">
        <title>Genome Sequence of Pseudomonas putida GM4FR.</title>
        <authorList>
            <person name="Poehlein A."/>
            <person name="Wemheuer F."/>
            <person name="Hollensteiner J."/>
            <person name="Wemheuer B."/>
        </authorList>
    </citation>
    <scope>NUCLEOTIDE SEQUENCE [LARGE SCALE GENOMIC DNA]</scope>
    <source>
        <strain evidence="3 4">GM4FR</strain>
    </source>
</reference>
<evidence type="ECO:0000313" key="4">
    <source>
        <dbReference type="Proteomes" id="UP000186736"/>
    </source>
</evidence>
<dbReference type="PANTHER" id="PTHR10587">
    <property type="entry name" value="GLYCOSYL TRANSFERASE-RELATED"/>
    <property type="match status" value="1"/>
</dbReference>
<comment type="caution">
    <text evidence="3">The sequence shown here is derived from an EMBL/GenBank/DDBJ whole genome shotgun (WGS) entry which is preliminary data.</text>
</comment>
<dbReference type="Gene3D" id="3.20.20.370">
    <property type="entry name" value="Glycoside hydrolase/deacetylase"/>
    <property type="match status" value="1"/>
</dbReference>
<dbReference type="CDD" id="cd10917">
    <property type="entry name" value="CE4_NodB_like_6s_7s"/>
    <property type="match status" value="1"/>
</dbReference>
<dbReference type="PANTHER" id="PTHR10587:SF137">
    <property type="entry name" value="4-DEOXY-4-FORMAMIDO-L-ARABINOSE-PHOSPHOUNDECAPRENOL DEFORMYLASE ARND-RELATED"/>
    <property type="match status" value="1"/>
</dbReference>
<dbReference type="InterPro" id="IPR011330">
    <property type="entry name" value="Glyco_hydro/deAcase_b/a-brl"/>
</dbReference>
<dbReference type="GO" id="GO:0005975">
    <property type="term" value="P:carbohydrate metabolic process"/>
    <property type="evidence" value="ECO:0007669"/>
    <property type="project" value="InterPro"/>
</dbReference>
<dbReference type="GO" id="GO:0016810">
    <property type="term" value="F:hydrolase activity, acting on carbon-nitrogen (but not peptide) bonds"/>
    <property type="evidence" value="ECO:0007669"/>
    <property type="project" value="InterPro"/>
</dbReference>
<sequence>MFSSYRGDRGQRCYSARRIHGRVFTVRKALVVLTALLAFGAQAAPQPIAVFDRSFWPETLDTPVLFDVASRAEILSFARVLSETESLDDATLTARLQLRQANLPVIREVRERLWAALWRNYDMAQQSCEQDASFCYAVENLGDLRRTAATFAVAADSFYAGWAEPSRQFHIAYLNEILRKAALFPQTASEVAFFSPQEVTGDRLNDRLFLFSFDGGPSMVPGSTEALTTFLRKQKLEGLFFVLGQNLQTRRDKQPMQALRDMYRGQCVGTQGWQYRSHAQWKDWEDSVIRGVSRAQSDLPDQYVPLFRPPYGQRRADSPAFFASQNLKVTLWDIDAQDLSPLTAEQSAQRTLTLMLLWRRGLIQLNDSQPKALEVVTWLLTKTAQSGIGWEDCRDFVRQ</sequence>
<name>A0A1Q9QVX7_PSEPU</name>
<proteinExistence type="predicted"/>
<dbReference type="SUPFAM" id="SSF88713">
    <property type="entry name" value="Glycoside hydrolase/deacetylase"/>
    <property type="match status" value="1"/>
</dbReference>
<gene>
    <name evidence="3" type="ORF">PSEMO_58210</name>
</gene>
<feature type="domain" description="NodB homology" evidence="2">
    <location>
        <begin position="205"/>
        <end position="318"/>
    </location>
</feature>
<evidence type="ECO:0000313" key="3">
    <source>
        <dbReference type="EMBL" id="OLS59311.1"/>
    </source>
</evidence>
<feature type="chain" id="PRO_5012977537" description="NodB homology domain-containing protein" evidence="1">
    <location>
        <begin position="44"/>
        <end position="399"/>
    </location>
</feature>
<dbReference type="InterPro" id="IPR050248">
    <property type="entry name" value="Polysacc_deacetylase_ArnD"/>
</dbReference>
<dbReference type="Proteomes" id="UP000186736">
    <property type="component" value="Unassembled WGS sequence"/>
</dbReference>
<dbReference type="Pfam" id="PF01522">
    <property type="entry name" value="Polysacc_deac_1"/>
    <property type="match status" value="1"/>
</dbReference>
<dbReference type="InterPro" id="IPR002509">
    <property type="entry name" value="NODB_dom"/>
</dbReference>
<feature type="signal peptide" evidence="1">
    <location>
        <begin position="1"/>
        <end position="43"/>
    </location>
</feature>
<accession>A0A1Q9QVX7</accession>
<evidence type="ECO:0000259" key="2">
    <source>
        <dbReference type="Pfam" id="PF01522"/>
    </source>
</evidence>
<organism evidence="3 4">
    <name type="scientific">Pseudomonas putida</name>
    <name type="common">Arthrobacter siderocapsulatus</name>
    <dbReference type="NCBI Taxonomy" id="303"/>
    <lineage>
        <taxon>Bacteria</taxon>
        <taxon>Pseudomonadati</taxon>
        <taxon>Pseudomonadota</taxon>
        <taxon>Gammaproteobacteria</taxon>
        <taxon>Pseudomonadales</taxon>
        <taxon>Pseudomonadaceae</taxon>
        <taxon>Pseudomonas</taxon>
    </lineage>
</organism>
<dbReference type="AlphaFoldDB" id="A0A1Q9QVX7"/>
<keyword evidence="1" id="KW-0732">Signal</keyword>